<evidence type="ECO:0000313" key="3">
    <source>
        <dbReference type="Proteomes" id="UP000240883"/>
    </source>
</evidence>
<dbReference type="Pfam" id="PF24864">
    <property type="entry name" value="DUF7730"/>
    <property type="match status" value="1"/>
</dbReference>
<dbReference type="AlphaFoldDB" id="A0A2T2P3B5"/>
<reference evidence="2 3" key="1">
    <citation type="journal article" date="2018" name="Front. Microbiol.">
        <title>Genome-Wide Analysis of Corynespora cassiicola Leaf Fall Disease Putative Effectors.</title>
        <authorList>
            <person name="Lopez D."/>
            <person name="Ribeiro S."/>
            <person name="Label P."/>
            <person name="Fumanal B."/>
            <person name="Venisse J.S."/>
            <person name="Kohler A."/>
            <person name="de Oliveira R.R."/>
            <person name="Labutti K."/>
            <person name="Lipzen A."/>
            <person name="Lail K."/>
            <person name="Bauer D."/>
            <person name="Ohm R.A."/>
            <person name="Barry K.W."/>
            <person name="Spatafora J."/>
            <person name="Grigoriev I.V."/>
            <person name="Martin F.M."/>
            <person name="Pujade-Renaud V."/>
        </authorList>
    </citation>
    <scope>NUCLEOTIDE SEQUENCE [LARGE SCALE GENOMIC DNA]</scope>
    <source>
        <strain evidence="2 3">Philippines</strain>
    </source>
</reference>
<evidence type="ECO:0000259" key="1">
    <source>
        <dbReference type="Pfam" id="PF24864"/>
    </source>
</evidence>
<keyword evidence="3" id="KW-1185">Reference proteome</keyword>
<proteinExistence type="predicted"/>
<evidence type="ECO:0000313" key="2">
    <source>
        <dbReference type="EMBL" id="PSN71828.1"/>
    </source>
</evidence>
<dbReference type="PANTHER" id="PTHR42085:SF1">
    <property type="entry name" value="F-BOX DOMAIN-CONTAINING PROTEIN"/>
    <property type="match status" value="1"/>
</dbReference>
<protein>
    <recommendedName>
        <fullName evidence="1">DUF7730 domain-containing protein</fullName>
    </recommendedName>
</protein>
<name>A0A2T2P3B5_CORCC</name>
<dbReference type="InterPro" id="IPR038883">
    <property type="entry name" value="AN11006-like"/>
</dbReference>
<accession>A0A2T2P3B5</accession>
<dbReference type="PANTHER" id="PTHR42085">
    <property type="entry name" value="F-BOX DOMAIN-CONTAINING PROTEIN"/>
    <property type="match status" value="1"/>
</dbReference>
<dbReference type="Proteomes" id="UP000240883">
    <property type="component" value="Unassembled WGS sequence"/>
</dbReference>
<organism evidence="2 3">
    <name type="scientific">Corynespora cassiicola Philippines</name>
    <dbReference type="NCBI Taxonomy" id="1448308"/>
    <lineage>
        <taxon>Eukaryota</taxon>
        <taxon>Fungi</taxon>
        <taxon>Dikarya</taxon>
        <taxon>Ascomycota</taxon>
        <taxon>Pezizomycotina</taxon>
        <taxon>Dothideomycetes</taxon>
        <taxon>Pleosporomycetidae</taxon>
        <taxon>Pleosporales</taxon>
        <taxon>Corynesporascaceae</taxon>
        <taxon>Corynespora</taxon>
    </lineage>
</organism>
<gene>
    <name evidence="2" type="ORF">BS50DRAFT_569438</name>
</gene>
<sequence length="331" mass="38722">MEDRKLNLLELPREIRDRIYYFTIRQEARKVWNGERCSHCGSLRCLWNEKREFKETLCTCHQSSDCAYDPNPIVFDGENPRRLTGQDQLAVRGLRFTPLSYACRQLYSEVVPLVFRASEFKITPRFASQLGQMVERIPLEDPLETVRKVVFPCSLDGDWDRQVAVDFLRQCPRIEILTLKMDLGENWSLPKNWKRSGTGAEGDDPEEVLQRFINKCKLGEVVKLPFPHLEVLEFDWDLHGEGTVDMGYFTLDHVAPLVEGWLADQWKSRANKVEIQSSTEVDMKRWVIKARRVMNAWVRDLSMLPDEKEAYTSACAEMSHFHYTRIAMRNK</sequence>
<dbReference type="EMBL" id="KZ678130">
    <property type="protein sequence ID" value="PSN71828.1"/>
    <property type="molecule type" value="Genomic_DNA"/>
</dbReference>
<feature type="domain" description="DUF7730" evidence="1">
    <location>
        <begin position="8"/>
        <end position="151"/>
    </location>
</feature>
<dbReference type="InterPro" id="IPR056632">
    <property type="entry name" value="DUF7730"/>
</dbReference>